<feature type="region of interest" description="Disordered" evidence="1">
    <location>
        <begin position="79"/>
        <end position="100"/>
    </location>
</feature>
<dbReference type="EMBL" id="JARKIF010000004">
    <property type="protein sequence ID" value="KAJ7641095.1"/>
    <property type="molecule type" value="Genomic_DNA"/>
</dbReference>
<name>A0AAD7C6Z9_9AGAR</name>
<sequence length="315" mass="34156">MPFKSFRTPAGPCPTPEPRSPCLLPSVSGYSFIDVSETRPGMPPPDPSIPDIILQSSRFASIQNKIKKALKVPANSGFTKTVPPVAQEQEERGGGNQSRGVSVDSVSIRAIYEGLPVSPSDSCFSNSNVSHVQMSPTPLAGLGLLLPVPGTTELRCLSLLQRSISPIRLLESVEVPPLAEPLPGSASRYTRYAGLGHGLPSHMRRRHRQHTASNNRIASSVRTITQVFSGSYAYTLGPALTRCPPRVRATPHIGMSVTWARHHRKGRGYAGIDETITSLKRSWAAISRRVVRRVKSRNGGGGEEVQSRFVEVEIL</sequence>
<accession>A0AAD7C6Z9</accession>
<dbReference type="Proteomes" id="UP001221142">
    <property type="component" value="Unassembled WGS sequence"/>
</dbReference>
<comment type="caution">
    <text evidence="2">The sequence shown here is derived from an EMBL/GenBank/DDBJ whole genome shotgun (WGS) entry which is preliminary data.</text>
</comment>
<proteinExistence type="predicted"/>
<evidence type="ECO:0000313" key="3">
    <source>
        <dbReference type="Proteomes" id="UP001221142"/>
    </source>
</evidence>
<gene>
    <name evidence="2" type="ORF">FB45DRAFT_1053702</name>
</gene>
<evidence type="ECO:0000256" key="1">
    <source>
        <dbReference type="SAM" id="MobiDB-lite"/>
    </source>
</evidence>
<reference evidence="2" key="1">
    <citation type="submission" date="2023-03" db="EMBL/GenBank/DDBJ databases">
        <title>Massive genome expansion in bonnet fungi (Mycena s.s.) driven by repeated elements and novel gene families across ecological guilds.</title>
        <authorList>
            <consortium name="Lawrence Berkeley National Laboratory"/>
            <person name="Harder C.B."/>
            <person name="Miyauchi S."/>
            <person name="Viragh M."/>
            <person name="Kuo A."/>
            <person name="Thoen E."/>
            <person name="Andreopoulos B."/>
            <person name="Lu D."/>
            <person name="Skrede I."/>
            <person name="Drula E."/>
            <person name="Henrissat B."/>
            <person name="Morin E."/>
            <person name="Kohler A."/>
            <person name="Barry K."/>
            <person name="LaButti K."/>
            <person name="Morin E."/>
            <person name="Salamov A."/>
            <person name="Lipzen A."/>
            <person name="Mereny Z."/>
            <person name="Hegedus B."/>
            <person name="Baldrian P."/>
            <person name="Stursova M."/>
            <person name="Weitz H."/>
            <person name="Taylor A."/>
            <person name="Grigoriev I.V."/>
            <person name="Nagy L.G."/>
            <person name="Martin F."/>
            <person name="Kauserud H."/>
        </authorList>
    </citation>
    <scope>NUCLEOTIDE SEQUENCE</scope>
    <source>
        <strain evidence="2">9284</strain>
    </source>
</reference>
<keyword evidence="3" id="KW-1185">Reference proteome</keyword>
<protein>
    <submittedName>
        <fullName evidence="2">Uncharacterized protein</fullName>
    </submittedName>
</protein>
<dbReference type="AlphaFoldDB" id="A0AAD7C6Z9"/>
<evidence type="ECO:0000313" key="2">
    <source>
        <dbReference type="EMBL" id="KAJ7641095.1"/>
    </source>
</evidence>
<organism evidence="2 3">
    <name type="scientific">Roridomyces roridus</name>
    <dbReference type="NCBI Taxonomy" id="1738132"/>
    <lineage>
        <taxon>Eukaryota</taxon>
        <taxon>Fungi</taxon>
        <taxon>Dikarya</taxon>
        <taxon>Basidiomycota</taxon>
        <taxon>Agaricomycotina</taxon>
        <taxon>Agaricomycetes</taxon>
        <taxon>Agaricomycetidae</taxon>
        <taxon>Agaricales</taxon>
        <taxon>Marasmiineae</taxon>
        <taxon>Mycenaceae</taxon>
        <taxon>Roridomyces</taxon>
    </lineage>
</organism>
<feature type="region of interest" description="Disordered" evidence="1">
    <location>
        <begin position="1"/>
        <end position="20"/>
    </location>
</feature>